<gene>
    <name evidence="1" type="ORF">AWRI3579_g3731</name>
</gene>
<dbReference type="InterPro" id="IPR029003">
    <property type="entry name" value="CENP-S/Mhf1"/>
</dbReference>
<evidence type="ECO:0000313" key="2">
    <source>
        <dbReference type="Proteomes" id="UP000095728"/>
    </source>
</evidence>
<accession>A0A1E5R550</accession>
<proteinExistence type="predicted"/>
<dbReference type="Proteomes" id="UP000095728">
    <property type="component" value="Unassembled WGS sequence"/>
</dbReference>
<dbReference type="Gene3D" id="1.10.20.10">
    <property type="entry name" value="Histone, subunit A"/>
    <property type="match status" value="1"/>
</dbReference>
<name>A0A1E5R550_9ASCO</name>
<comment type="caution">
    <text evidence="1">The sequence shown here is derived from an EMBL/GenBank/DDBJ whole genome shotgun (WGS) entry which is preliminary data.</text>
</comment>
<keyword evidence="2" id="KW-1185">Reference proteome</keyword>
<dbReference type="AlphaFoldDB" id="A0A1E5R550"/>
<dbReference type="OrthoDB" id="1872155at2759"/>
<organism evidence="1 2">
    <name type="scientific">Hanseniaspora osmophila</name>
    <dbReference type="NCBI Taxonomy" id="56408"/>
    <lineage>
        <taxon>Eukaryota</taxon>
        <taxon>Fungi</taxon>
        <taxon>Dikarya</taxon>
        <taxon>Ascomycota</taxon>
        <taxon>Saccharomycotina</taxon>
        <taxon>Saccharomycetes</taxon>
        <taxon>Saccharomycodales</taxon>
        <taxon>Saccharomycodaceae</taxon>
        <taxon>Hanseniaspora</taxon>
    </lineage>
</organism>
<dbReference type="GO" id="GO:0071821">
    <property type="term" value="C:FANCM-MHF complex"/>
    <property type="evidence" value="ECO:0007669"/>
    <property type="project" value="InterPro"/>
</dbReference>
<evidence type="ECO:0000313" key="1">
    <source>
        <dbReference type="EMBL" id="OEJ81998.1"/>
    </source>
</evidence>
<dbReference type="EMBL" id="LPNM01000010">
    <property type="protein sequence ID" value="OEJ81998.1"/>
    <property type="molecule type" value="Genomic_DNA"/>
</dbReference>
<protein>
    <submittedName>
        <fullName evidence="1">Uncharacterized protein</fullName>
    </submittedName>
</protein>
<reference evidence="2" key="1">
    <citation type="journal article" date="2016" name="Genome Announc.">
        <title>Genome sequences of three species of Hanseniaspora isolated from spontaneous wine fermentations.</title>
        <authorList>
            <person name="Sternes P.R."/>
            <person name="Lee D."/>
            <person name="Kutyna D.R."/>
            <person name="Borneman A.R."/>
        </authorList>
    </citation>
    <scope>NUCLEOTIDE SEQUENCE [LARGE SCALE GENOMIC DNA]</scope>
    <source>
        <strain evidence="2">AWRI3579</strain>
    </source>
</reference>
<dbReference type="CDD" id="cd22919">
    <property type="entry name" value="HFD_CENP-S"/>
    <property type="match status" value="1"/>
</dbReference>
<sequence>MLVTGTTNEYSQLDNIERSKSSCRSNNFEMDEEQLLWCKISKQVDAISNEENIAINDTFKNSLNELTKEKLKQIGNDLQLFMRHRIQDPSKQSKTITESDFKLFLRNNPELYKELSK</sequence>
<dbReference type="GO" id="GO:0046982">
    <property type="term" value="F:protein heterodimerization activity"/>
    <property type="evidence" value="ECO:0007669"/>
    <property type="project" value="InterPro"/>
</dbReference>
<dbReference type="InterPro" id="IPR009072">
    <property type="entry name" value="Histone-fold"/>
</dbReference>
<dbReference type="InParanoid" id="A0A1E5R550"/>
<dbReference type="Pfam" id="PF15630">
    <property type="entry name" value="CENP-S"/>
    <property type="match status" value="1"/>
</dbReference>
<dbReference type="FunCoup" id="A0A1E5R550">
    <property type="interactions" value="61"/>
</dbReference>